<dbReference type="Proteomes" id="UP000004986">
    <property type="component" value="Unassembled WGS sequence"/>
</dbReference>
<proteinExistence type="predicted"/>
<keyword evidence="2" id="KW-1185">Reference proteome</keyword>
<evidence type="ECO:0000313" key="2">
    <source>
        <dbReference type="Proteomes" id="UP000004986"/>
    </source>
</evidence>
<reference evidence="1 2" key="1">
    <citation type="journal article" date="2011" name="PLoS Pathog.">
        <title>Dynamic evolution of pathogenicity revealed by sequencing and comparative genomics of 19 Pseudomonas syringae isolates.</title>
        <authorList>
            <person name="Baltrus D.A."/>
            <person name="Nishimura M.T."/>
            <person name="Romanchuk A."/>
            <person name="Chang J.H."/>
            <person name="Mukhtar M.S."/>
            <person name="Cherkis K."/>
            <person name="Roach J."/>
            <person name="Grant S.R."/>
            <person name="Jones C.D."/>
            <person name="Dangl J.L."/>
        </authorList>
    </citation>
    <scope>NUCLEOTIDE SEQUENCE [LARGE SCALE GENOMIC DNA]</scope>
    <source>
        <strain evidence="1 2">1704B</strain>
    </source>
</reference>
<evidence type="ECO:0000313" key="1">
    <source>
        <dbReference type="EMBL" id="EGH47493.1"/>
    </source>
</evidence>
<gene>
    <name evidence="1" type="ORF">PSYPI_36594</name>
</gene>
<name>F3GK90_PSESJ</name>
<dbReference type="EMBL" id="AEAI01002270">
    <property type="protein sequence ID" value="EGH47493.1"/>
    <property type="molecule type" value="Genomic_DNA"/>
</dbReference>
<protein>
    <submittedName>
        <fullName evidence="1">Uncharacterized protein</fullName>
    </submittedName>
</protein>
<dbReference type="AlphaFoldDB" id="F3GK90"/>
<accession>F3GK90</accession>
<dbReference type="HOGENOM" id="CLU_3238463_0_0_6"/>
<sequence>MQFPFDKLIHECLSLTADNLHGKPRRNVLSACLKRLAEASRPA</sequence>
<dbReference type="BioCyc" id="PSYR629263:G11X0-6631-MONOMER"/>
<organism evidence="1 2">
    <name type="scientific">Pseudomonas syringae pv. pisi str. 1704B</name>
    <dbReference type="NCBI Taxonomy" id="629263"/>
    <lineage>
        <taxon>Bacteria</taxon>
        <taxon>Pseudomonadati</taxon>
        <taxon>Pseudomonadota</taxon>
        <taxon>Gammaproteobacteria</taxon>
        <taxon>Pseudomonadales</taxon>
        <taxon>Pseudomonadaceae</taxon>
        <taxon>Pseudomonas</taxon>
        <taxon>Pseudomonas syringae</taxon>
    </lineage>
</organism>
<comment type="caution">
    <text evidence="1">The sequence shown here is derived from an EMBL/GenBank/DDBJ whole genome shotgun (WGS) entry which is preliminary data.</text>
</comment>